<feature type="transmembrane region" description="Helical" evidence="1">
    <location>
        <begin position="12"/>
        <end position="32"/>
    </location>
</feature>
<keyword evidence="1" id="KW-1133">Transmembrane helix</keyword>
<gene>
    <name evidence="2" type="ORF">XBKB1_1510010</name>
</gene>
<keyword evidence="1" id="KW-0812">Transmembrane</keyword>
<sequence length="41" mass="4808">MYLNILFFVRPHLLLISLLSSLLQGGFLYFNYPIKNKIPPI</sequence>
<comment type="caution">
    <text evidence="2">The sequence shown here is derived from an EMBL/GenBank/DDBJ whole genome shotgun (WGS) entry which is preliminary data.</text>
</comment>
<evidence type="ECO:0000313" key="2">
    <source>
        <dbReference type="EMBL" id="CDH23138.1"/>
    </source>
</evidence>
<dbReference type="Proteomes" id="UP000028493">
    <property type="component" value="Unassembled WGS sequence"/>
</dbReference>
<dbReference type="EMBL" id="CBSZ010000059">
    <property type="protein sequence ID" value="CDH23138.1"/>
    <property type="molecule type" value="Genomic_DNA"/>
</dbReference>
<organism evidence="2">
    <name type="scientific">Xenorhabdus bovienii str. kraussei Becker Underwood</name>
    <dbReference type="NCBI Taxonomy" id="1398204"/>
    <lineage>
        <taxon>Bacteria</taxon>
        <taxon>Pseudomonadati</taxon>
        <taxon>Pseudomonadota</taxon>
        <taxon>Gammaproteobacteria</taxon>
        <taxon>Enterobacterales</taxon>
        <taxon>Morganellaceae</taxon>
        <taxon>Xenorhabdus</taxon>
    </lineage>
</organism>
<name>A0A077PQ56_XENBV</name>
<keyword evidence="1" id="KW-0472">Membrane</keyword>
<reference evidence="2" key="1">
    <citation type="submission" date="2013-07" db="EMBL/GenBank/DDBJ databases">
        <title>Sub-species coevolution in mutualistic symbiosis.</title>
        <authorList>
            <person name="Murfin K."/>
            <person name="Klassen J."/>
            <person name="Lee M."/>
            <person name="Forst S."/>
            <person name="Stock P."/>
            <person name="Goodrich-Blair H."/>
        </authorList>
    </citation>
    <scope>NUCLEOTIDE SEQUENCE [LARGE SCALE GENOMIC DNA]</scope>
    <source>
        <strain evidence="2">Kraussei Becker Underwood</strain>
    </source>
</reference>
<dbReference type="AlphaFoldDB" id="A0A077PQ56"/>
<accession>A0A077PQ56</accession>
<protein>
    <submittedName>
        <fullName evidence="2">Uncharacterized protein</fullName>
    </submittedName>
</protein>
<evidence type="ECO:0000256" key="1">
    <source>
        <dbReference type="SAM" id="Phobius"/>
    </source>
</evidence>
<dbReference type="HOGENOM" id="CLU_3278909_0_0_6"/>
<proteinExistence type="predicted"/>